<keyword evidence="2" id="KW-0808">Transferase</keyword>
<proteinExistence type="predicted"/>
<dbReference type="InterPro" id="IPR001173">
    <property type="entry name" value="Glyco_trans_2-like"/>
</dbReference>
<reference evidence="2 3" key="1">
    <citation type="submission" date="2019-02" db="EMBL/GenBank/DDBJ databases">
        <title>Deep-cultivation of Planctomycetes and their phenomic and genomic characterization uncovers novel biology.</title>
        <authorList>
            <person name="Wiegand S."/>
            <person name="Jogler M."/>
            <person name="Boedeker C."/>
            <person name="Pinto D."/>
            <person name="Vollmers J."/>
            <person name="Rivas-Marin E."/>
            <person name="Kohn T."/>
            <person name="Peeters S.H."/>
            <person name="Heuer A."/>
            <person name="Rast P."/>
            <person name="Oberbeckmann S."/>
            <person name="Bunk B."/>
            <person name="Jeske O."/>
            <person name="Meyerdierks A."/>
            <person name="Storesund J.E."/>
            <person name="Kallscheuer N."/>
            <person name="Luecker S."/>
            <person name="Lage O.M."/>
            <person name="Pohl T."/>
            <person name="Merkel B.J."/>
            <person name="Hornburger P."/>
            <person name="Mueller R.-W."/>
            <person name="Bruemmer F."/>
            <person name="Labrenz M."/>
            <person name="Spormann A.M."/>
            <person name="Op den Camp H."/>
            <person name="Overmann J."/>
            <person name="Amann R."/>
            <person name="Jetten M.S.M."/>
            <person name="Mascher T."/>
            <person name="Medema M.H."/>
            <person name="Devos D.P."/>
            <person name="Kaster A.-K."/>
            <person name="Ovreas L."/>
            <person name="Rohde M."/>
            <person name="Galperin M.Y."/>
            <person name="Jogler C."/>
        </authorList>
    </citation>
    <scope>NUCLEOTIDE SEQUENCE [LARGE SCALE GENOMIC DNA]</scope>
    <source>
        <strain evidence="2 3">Pan216</strain>
    </source>
</reference>
<dbReference type="SUPFAM" id="SSF53448">
    <property type="entry name" value="Nucleotide-diphospho-sugar transferases"/>
    <property type="match status" value="1"/>
</dbReference>
<protein>
    <submittedName>
        <fullName evidence="2">Undecaprenyl-phosphate mannosyltransferase</fullName>
        <ecNumber evidence="2">2.4.1.54</ecNumber>
    </submittedName>
</protein>
<name>A0A518B8D8_9BACT</name>
<dbReference type="AlphaFoldDB" id="A0A518B8D8"/>
<keyword evidence="2" id="KW-0328">Glycosyltransferase</keyword>
<dbReference type="InterPro" id="IPR050256">
    <property type="entry name" value="Glycosyltransferase_2"/>
</dbReference>
<evidence type="ECO:0000313" key="2">
    <source>
        <dbReference type="EMBL" id="QDU63245.1"/>
    </source>
</evidence>
<evidence type="ECO:0000259" key="1">
    <source>
        <dbReference type="Pfam" id="PF00535"/>
    </source>
</evidence>
<dbReference type="RefSeq" id="WP_145260556.1">
    <property type="nucleotide sequence ID" value="NZ_CP036279.1"/>
</dbReference>
<feature type="domain" description="Glycosyltransferase 2-like" evidence="1">
    <location>
        <begin position="7"/>
        <end position="164"/>
    </location>
</feature>
<sequence length="248" mass="27829">MRTLLTIPVYNEEGQLGHVLERSLPYAEDILVVDDGSTDGTLDILKDFPSVKLHQHAQNRGYGAALRSAFAYGCEHGYDVVVTMDSDGQHEPDLIPRLVKASKDADIVSGSRYLATFDEDTPAPKDRRRINLLITDQLNACLGLQLTDTFCGFKAYTRSALEKLHLTEDGYSMPLELWVQAACHKLTIVEVAVPRVYLDPSRSFGETLDDSDARMEYYQRTLDRAIAVARRRVGCGLELRPRLQEANR</sequence>
<dbReference type="Gene3D" id="3.90.550.10">
    <property type="entry name" value="Spore Coat Polysaccharide Biosynthesis Protein SpsA, Chain A"/>
    <property type="match status" value="1"/>
</dbReference>
<organism evidence="2 3">
    <name type="scientific">Kolteria novifilia</name>
    <dbReference type="NCBI Taxonomy" id="2527975"/>
    <lineage>
        <taxon>Bacteria</taxon>
        <taxon>Pseudomonadati</taxon>
        <taxon>Planctomycetota</taxon>
        <taxon>Planctomycetia</taxon>
        <taxon>Kolteriales</taxon>
        <taxon>Kolteriaceae</taxon>
        <taxon>Kolteria</taxon>
    </lineage>
</organism>
<dbReference type="Pfam" id="PF00535">
    <property type="entry name" value="Glycos_transf_2"/>
    <property type="match status" value="1"/>
</dbReference>
<dbReference type="KEGG" id="knv:Pan216_41230"/>
<dbReference type="InterPro" id="IPR029044">
    <property type="entry name" value="Nucleotide-diphossugar_trans"/>
</dbReference>
<keyword evidence="3" id="KW-1185">Reference proteome</keyword>
<dbReference type="EC" id="2.4.1.54" evidence="2"/>
<dbReference type="Proteomes" id="UP000317093">
    <property type="component" value="Chromosome"/>
</dbReference>
<dbReference type="CDD" id="cd04179">
    <property type="entry name" value="DPM_DPG-synthase_like"/>
    <property type="match status" value="1"/>
</dbReference>
<gene>
    <name evidence="2" type="ORF">Pan216_41230</name>
</gene>
<accession>A0A518B8D8</accession>
<dbReference type="EMBL" id="CP036279">
    <property type="protein sequence ID" value="QDU63245.1"/>
    <property type="molecule type" value="Genomic_DNA"/>
</dbReference>
<dbReference type="GO" id="GO:0047267">
    <property type="term" value="F:undecaprenyl-phosphate mannosyltransferase activity"/>
    <property type="evidence" value="ECO:0007669"/>
    <property type="project" value="UniProtKB-EC"/>
</dbReference>
<dbReference type="OrthoDB" id="9810303at2"/>
<dbReference type="PANTHER" id="PTHR48090">
    <property type="entry name" value="UNDECAPRENYL-PHOSPHATE 4-DEOXY-4-FORMAMIDO-L-ARABINOSE TRANSFERASE-RELATED"/>
    <property type="match status" value="1"/>
</dbReference>
<dbReference type="PANTHER" id="PTHR48090:SF7">
    <property type="entry name" value="RFBJ PROTEIN"/>
    <property type="match status" value="1"/>
</dbReference>
<evidence type="ECO:0000313" key="3">
    <source>
        <dbReference type="Proteomes" id="UP000317093"/>
    </source>
</evidence>